<dbReference type="Proteomes" id="UP000007953">
    <property type="component" value="Chromosome"/>
</dbReference>
<evidence type="ECO:0000313" key="3">
    <source>
        <dbReference type="Proteomes" id="UP000007953"/>
    </source>
</evidence>
<reference evidence="2 3" key="1">
    <citation type="journal article" date="2011" name="J. Bacteriol.">
        <title>Complete genome sequence of the plant pathogen Ralstonia solanacearum strain Po82.</title>
        <authorList>
            <person name="Xu J."/>
            <person name="Zheng H.J."/>
            <person name="Liu L."/>
            <person name="Pan Z.C."/>
            <person name="Prior P."/>
            <person name="Tang B."/>
            <person name="Xu J.S."/>
            <person name="Zhang H."/>
            <person name="Tian Q."/>
            <person name="Zhang L.Q."/>
            <person name="Feng J."/>
        </authorList>
    </citation>
    <scope>NUCLEOTIDE SEQUENCE [LARGE SCALE GENOMIC DNA]</scope>
    <source>
        <strain evidence="2 3">Po82</strain>
    </source>
</reference>
<gene>
    <name evidence="2" type="ordered locus">RSPO_c00523</name>
</gene>
<organism evidence="2 3">
    <name type="scientific">Ralstonia solanacearum (strain Po82)</name>
    <dbReference type="NCBI Taxonomy" id="1031711"/>
    <lineage>
        <taxon>Bacteria</taxon>
        <taxon>Pseudomonadati</taxon>
        <taxon>Pseudomonadota</taxon>
        <taxon>Betaproteobacteria</taxon>
        <taxon>Burkholderiales</taxon>
        <taxon>Burkholderiaceae</taxon>
        <taxon>Ralstonia</taxon>
        <taxon>Ralstonia solanacearum species complex</taxon>
    </lineage>
</organism>
<evidence type="ECO:0000313" key="2">
    <source>
        <dbReference type="EMBL" id="AEG67826.1"/>
    </source>
</evidence>
<name>F6FXU3_RALS8</name>
<accession>F6FXU3</accession>
<proteinExistence type="predicted"/>
<evidence type="ECO:0000256" key="1">
    <source>
        <dbReference type="SAM" id="MobiDB-lite"/>
    </source>
</evidence>
<protein>
    <submittedName>
        <fullName evidence="2">Uncharacterized protein</fullName>
    </submittedName>
</protein>
<sequence>MNFGAHDAQAAGPLRRSTHKGAPGRPRGTGDTGYALLRHASRPPPVPTI</sequence>
<feature type="region of interest" description="Disordered" evidence="1">
    <location>
        <begin position="1"/>
        <end position="49"/>
    </location>
</feature>
<dbReference type="AlphaFoldDB" id="F6FXU3"/>
<dbReference type="KEGG" id="rsn:RSPO_c00523"/>
<dbReference type="EMBL" id="CP002819">
    <property type="protein sequence ID" value="AEG67826.1"/>
    <property type="molecule type" value="Genomic_DNA"/>
</dbReference>
<dbReference type="HOGENOM" id="CLU_3139904_0_0_4"/>